<accession>A0A377F7Y9</accession>
<keyword evidence="1" id="KW-0675">Receptor</keyword>
<gene>
    <name evidence="1" type="primary">nfrA_4</name>
    <name evidence="1" type="ORF">NCTC13148_06500</name>
</gene>
<reference evidence="1 2" key="1">
    <citation type="submission" date="2018-06" db="EMBL/GenBank/DDBJ databases">
        <authorList>
            <consortium name="Pathogen Informatics"/>
            <person name="Doyle S."/>
        </authorList>
    </citation>
    <scope>NUCLEOTIDE SEQUENCE [LARGE SCALE GENOMIC DNA]</scope>
    <source>
        <strain evidence="1 2">NCTC13148</strain>
    </source>
</reference>
<dbReference type="AlphaFoldDB" id="A0A377F7Y9"/>
<protein>
    <submittedName>
        <fullName evidence="1">Bacteriophage N4 receptor, outer membrane subunit</fullName>
    </submittedName>
</protein>
<evidence type="ECO:0000313" key="1">
    <source>
        <dbReference type="EMBL" id="STN26073.1"/>
    </source>
</evidence>
<dbReference type="Proteomes" id="UP000254255">
    <property type="component" value="Unassembled WGS sequence"/>
</dbReference>
<organism evidence="1 2">
    <name type="scientific">Escherichia coli</name>
    <dbReference type="NCBI Taxonomy" id="562"/>
    <lineage>
        <taxon>Bacteria</taxon>
        <taxon>Pseudomonadati</taxon>
        <taxon>Pseudomonadota</taxon>
        <taxon>Gammaproteobacteria</taxon>
        <taxon>Enterobacterales</taxon>
        <taxon>Enterobacteriaceae</taxon>
        <taxon>Escherichia</taxon>
    </lineage>
</organism>
<sequence>MAILSKPLPLAEQRQWQSQLPGIADNCPAIVRLLGDMSPSYDAAAWNRLQSVIGHATGVALYAWLQAEQRQPNAWQHRAVAYQAYQVEDYATALAAWQKSVFTT</sequence>
<dbReference type="EMBL" id="UGET01000006">
    <property type="protein sequence ID" value="STN26073.1"/>
    <property type="molecule type" value="Genomic_DNA"/>
</dbReference>
<name>A0A377F7Y9_ECOLX</name>
<evidence type="ECO:0000313" key="2">
    <source>
        <dbReference type="Proteomes" id="UP000254255"/>
    </source>
</evidence>
<proteinExistence type="predicted"/>